<comment type="similarity">
    <text evidence="1">Belongs to the peptidase C40 family.</text>
</comment>
<evidence type="ECO:0000313" key="7">
    <source>
        <dbReference type="Proteomes" id="UP000196342"/>
    </source>
</evidence>
<protein>
    <submittedName>
        <fullName evidence="6">Hydrolase</fullName>
    </submittedName>
</protein>
<proteinExistence type="inferred from homology"/>
<dbReference type="Pfam" id="PF00877">
    <property type="entry name" value="NLPC_P60"/>
    <property type="match status" value="1"/>
</dbReference>
<dbReference type="Proteomes" id="UP000196342">
    <property type="component" value="Unassembled WGS sequence"/>
</dbReference>
<reference evidence="6 7" key="1">
    <citation type="submission" date="2017-05" db="EMBL/GenBank/DDBJ databases">
        <title>Chromobacterium violaceum GHPS1 isolated from Hydrocarbon polluted soil in French Guiana display an awesome secondary metabolite arsenal and a battery of drug and heavy-metal-resistance and detoxification of xenobiotics proteins.</title>
        <authorList>
            <person name="Belbahri L."/>
        </authorList>
    </citation>
    <scope>NUCLEOTIDE SEQUENCE [LARGE SCALE GENOMIC DNA]</scope>
    <source>
        <strain evidence="6 7">GHPS1</strain>
    </source>
</reference>
<evidence type="ECO:0000313" key="6">
    <source>
        <dbReference type="EMBL" id="OVE46681.1"/>
    </source>
</evidence>
<dbReference type="PROSITE" id="PS51935">
    <property type="entry name" value="NLPC_P60"/>
    <property type="match status" value="1"/>
</dbReference>
<keyword evidence="3 6" id="KW-0378">Hydrolase</keyword>
<dbReference type="EMBL" id="NHOO01000016">
    <property type="protein sequence ID" value="OVE46681.1"/>
    <property type="molecule type" value="Genomic_DNA"/>
</dbReference>
<dbReference type="Gene3D" id="3.90.1720.10">
    <property type="entry name" value="endopeptidase domain like (from Nostoc punctiforme)"/>
    <property type="match status" value="1"/>
</dbReference>
<evidence type="ECO:0000259" key="5">
    <source>
        <dbReference type="PROSITE" id="PS51935"/>
    </source>
</evidence>
<comment type="caution">
    <text evidence="6">The sequence shown here is derived from an EMBL/GenBank/DDBJ whole genome shotgun (WGS) entry which is preliminary data.</text>
</comment>
<dbReference type="GO" id="GO:0008234">
    <property type="term" value="F:cysteine-type peptidase activity"/>
    <property type="evidence" value="ECO:0007669"/>
    <property type="project" value="UniProtKB-KW"/>
</dbReference>
<keyword evidence="7" id="KW-1185">Reference proteome</keyword>
<name>A0A202B5P9_CHRVL</name>
<evidence type="ECO:0000256" key="4">
    <source>
        <dbReference type="ARBA" id="ARBA00022807"/>
    </source>
</evidence>
<gene>
    <name evidence="6" type="ORF">CBW21_17445</name>
</gene>
<dbReference type="InterPro" id="IPR000064">
    <property type="entry name" value="NLP_P60_dom"/>
</dbReference>
<organism evidence="6 7">
    <name type="scientific">Chromobacterium violaceum</name>
    <dbReference type="NCBI Taxonomy" id="536"/>
    <lineage>
        <taxon>Bacteria</taxon>
        <taxon>Pseudomonadati</taxon>
        <taxon>Pseudomonadota</taxon>
        <taxon>Betaproteobacteria</taxon>
        <taxon>Neisseriales</taxon>
        <taxon>Chromobacteriaceae</taxon>
        <taxon>Chromobacterium</taxon>
    </lineage>
</organism>
<keyword evidence="2" id="KW-0645">Protease</keyword>
<dbReference type="AlphaFoldDB" id="A0A202B5P9"/>
<dbReference type="GO" id="GO:0006508">
    <property type="term" value="P:proteolysis"/>
    <property type="evidence" value="ECO:0007669"/>
    <property type="project" value="UniProtKB-KW"/>
</dbReference>
<sequence length="145" mass="16634">MHKTEQKQRAAVVGEAMTWLNTPYHHQGNVKGAGVDCAFLLIRVYHAAGLIPDLDPRPYPMDWHLHRGEERYLRWVEEYARPVETPQPGDIVVYKFGRCISHGAIVINWPTILHAYVGEGVVLTDAENTPRLQDRQAGFYSIWEK</sequence>
<accession>A0A202B5P9</accession>
<evidence type="ECO:0000256" key="1">
    <source>
        <dbReference type="ARBA" id="ARBA00007074"/>
    </source>
</evidence>
<keyword evidence="4" id="KW-0788">Thiol protease</keyword>
<dbReference type="InterPro" id="IPR038765">
    <property type="entry name" value="Papain-like_cys_pep_sf"/>
</dbReference>
<feature type="domain" description="NlpC/P60" evidence="5">
    <location>
        <begin position="6"/>
        <end position="145"/>
    </location>
</feature>
<evidence type="ECO:0000256" key="2">
    <source>
        <dbReference type="ARBA" id="ARBA00022670"/>
    </source>
</evidence>
<evidence type="ECO:0000256" key="3">
    <source>
        <dbReference type="ARBA" id="ARBA00022801"/>
    </source>
</evidence>
<dbReference type="SUPFAM" id="SSF54001">
    <property type="entry name" value="Cysteine proteinases"/>
    <property type="match status" value="1"/>
</dbReference>